<protein>
    <submittedName>
        <fullName evidence="2">Phage terminase, small subunit</fullName>
    </submittedName>
</protein>
<sequence length="124" mass="13308">MDDERGSLLSWQWSHYPSGHADRTNLLIHAITAPLFWSGLATLVLAPLSGAPLGALGGVALIVIAVAAQGRGHKREQVGPLPFRGPFDVIARLFVEQLVTFPRFVLSGGFARAWRRAGENVAIG</sequence>
<organism evidence="2 3">
    <name type="scientific">Sandaracinus amylolyticus</name>
    <dbReference type="NCBI Taxonomy" id="927083"/>
    <lineage>
        <taxon>Bacteria</taxon>
        <taxon>Pseudomonadati</taxon>
        <taxon>Myxococcota</taxon>
        <taxon>Polyangia</taxon>
        <taxon>Polyangiales</taxon>
        <taxon>Sandaracinaceae</taxon>
        <taxon>Sandaracinus</taxon>
    </lineage>
</organism>
<dbReference type="EMBL" id="CP011125">
    <property type="protein sequence ID" value="AKF11559.1"/>
    <property type="molecule type" value="Genomic_DNA"/>
</dbReference>
<dbReference type="RefSeq" id="WP_053238413.1">
    <property type="nucleotide sequence ID" value="NZ_CP011125.1"/>
</dbReference>
<dbReference type="Proteomes" id="UP000034883">
    <property type="component" value="Chromosome"/>
</dbReference>
<name>A0A0F6SI46_9BACT</name>
<dbReference type="OrthoDB" id="574431at2"/>
<feature type="transmembrane region" description="Helical" evidence="1">
    <location>
        <begin position="51"/>
        <end position="68"/>
    </location>
</feature>
<keyword evidence="1" id="KW-1133">Transmembrane helix</keyword>
<evidence type="ECO:0000256" key="1">
    <source>
        <dbReference type="SAM" id="Phobius"/>
    </source>
</evidence>
<dbReference type="AlphaFoldDB" id="A0A0F6SI46"/>
<evidence type="ECO:0000313" key="2">
    <source>
        <dbReference type="EMBL" id="AKF11559.1"/>
    </source>
</evidence>
<reference evidence="2 3" key="1">
    <citation type="submission" date="2015-03" db="EMBL/GenBank/DDBJ databases">
        <title>Genome assembly of Sandaracinus amylolyticus DSM 53668.</title>
        <authorList>
            <person name="Sharma G."/>
            <person name="Subramanian S."/>
        </authorList>
    </citation>
    <scope>NUCLEOTIDE SEQUENCE [LARGE SCALE GENOMIC DNA]</scope>
    <source>
        <strain evidence="2 3">DSM 53668</strain>
    </source>
</reference>
<keyword evidence="1" id="KW-0812">Transmembrane</keyword>
<gene>
    <name evidence="2" type="ORF">DB32_008708</name>
</gene>
<keyword evidence="3" id="KW-1185">Reference proteome</keyword>
<accession>A0A0F6SI46</accession>
<evidence type="ECO:0000313" key="3">
    <source>
        <dbReference type="Proteomes" id="UP000034883"/>
    </source>
</evidence>
<proteinExistence type="predicted"/>
<dbReference type="KEGG" id="samy:DB32_008708"/>
<keyword evidence="1" id="KW-0472">Membrane</keyword>
<dbReference type="STRING" id="927083.DB32_008708"/>